<accession>A0A1X1PBR2</accession>
<gene>
    <name evidence="3" type="primary">cpnA_1</name>
    <name evidence="4" type="ORF">B7G54_24530</name>
    <name evidence="3" type="ORF">LMG29660_00026</name>
</gene>
<sequence length="249" mass="26178">MKILEGKTALVTGAGHGLGKASALAYAKYGAYVFVNDIDMMTGEETVSEIKEAGGEAEFVLADVTSPQQIQAMIDVIVQKKRRLDIAFNNAGIAPLATPLADYSDQEWSRITRMDLDSVFYCARAEIKAMLVTGGGVIVNMASILGQVAFPGLAPYTAAKHGVVGLTRQIAVDYAALGIRAFSVGPAFMKTGLEAGLDETSRNSLAQLHPAGRMGEPEEVGEVVALLSSMGASFVNGGYIPIDGGFLSR</sequence>
<organism evidence="4 5">
    <name type="scientific">Burkholderia puraquae</name>
    <dbReference type="NCBI Taxonomy" id="1904757"/>
    <lineage>
        <taxon>Bacteria</taxon>
        <taxon>Pseudomonadati</taxon>
        <taxon>Pseudomonadota</taxon>
        <taxon>Betaproteobacteria</taxon>
        <taxon>Burkholderiales</taxon>
        <taxon>Burkholderiaceae</taxon>
        <taxon>Burkholderia</taxon>
        <taxon>Burkholderia cepacia complex</taxon>
    </lineage>
</organism>
<dbReference type="GO" id="GO:0055041">
    <property type="term" value="F:cyclopentanol dehydrogenase activity"/>
    <property type="evidence" value="ECO:0007669"/>
    <property type="project" value="UniProtKB-EC"/>
</dbReference>
<evidence type="ECO:0000313" key="6">
    <source>
        <dbReference type="Proteomes" id="UP000494135"/>
    </source>
</evidence>
<dbReference type="EMBL" id="CADIKG010000001">
    <property type="protein sequence ID" value="CAB3745783.1"/>
    <property type="molecule type" value="Genomic_DNA"/>
</dbReference>
<dbReference type="InterPro" id="IPR020904">
    <property type="entry name" value="Sc_DH/Rdtase_CS"/>
</dbReference>
<dbReference type="PROSITE" id="PS00061">
    <property type="entry name" value="ADH_SHORT"/>
    <property type="match status" value="1"/>
</dbReference>
<keyword evidence="5" id="KW-1185">Reference proteome</keyword>
<proteinExistence type="inferred from homology"/>
<dbReference type="CDD" id="cd05233">
    <property type="entry name" value="SDR_c"/>
    <property type="match status" value="1"/>
</dbReference>
<dbReference type="PRINTS" id="PR00081">
    <property type="entry name" value="GDHRDH"/>
</dbReference>
<name>A0A1X1PBR2_9BURK</name>
<dbReference type="AlphaFoldDB" id="A0A1X1PBR2"/>
<dbReference type="InterPro" id="IPR002347">
    <property type="entry name" value="SDR_fam"/>
</dbReference>
<evidence type="ECO:0000256" key="1">
    <source>
        <dbReference type="ARBA" id="ARBA00006484"/>
    </source>
</evidence>
<dbReference type="PRINTS" id="PR00080">
    <property type="entry name" value="SDRFAMILY"/>
</dbReference>
<evidence type="ECO:0000313" key="5">
    <source>
        <dbReference type="Proteomes" id="UP000193146"/>
    </source>
</evidence>
<protein>
    <submittedName>
        <fullName evidence="3">Cyclopentanol dehydrogenase</fullName>
        <ecNumber evidence="3">1.1.1.163</ecNumber>
    </submittedName>
    <submittedName>
        <fullName evidence="4">Short-chain dehydrogenase</fullName>
    </submittedName>
</protein>
<evidence type="ECO:0000313" key="4">
    <source>
        <dbReference type="EMBL" id="ORT83018.1"/>
    </source>
</evidence>
<dbReference type="FunFam" id="3.40.50.720:FF:000084">
    <property type="entry name" value="Short-chain dehydrogenase reductase"/>
    <property type="match status" value="1"/>
</dbReference>
<dbReference type="SUPFAM" id="SSF51735">
    <property type="entry name" value="NAD(P)-binding Rossmann-fold domains"/>
    <property type="match status" value="1"/>
</dbReference>
<reference evidence="4 5" key="1">
    <citation type="submission" date="2017-04" db="EMBL/GenBank/DDBJ databases">
        <title>Burkholderia puraquae sp. nov., a novel Burkholderia cepacia complex species from hospital setting samples.</title>
        <authorList>
            <person name="Martina P."/>
            <person name="Leguizamon M."/>
            <person name="Prieto C."/>
            <person name="Sousa S."/>
            <person name="Montanaro P."/>
            <person name="Draghi W."/>
            <person name="Staembler M."/>
            <person name="Bettiol M."/>
            <person name="Figoli C."/>
            <person name="Palau J."/>
            <person name="Alvarez F."/>
            <person name="Benetti S."/>
            <person name="Anchat E."/>
            <person name="Vescina C."/>
            <person name="Ferreras J."/>
            <person name="Lasch P."/>
            <person name="Lagares A."/>
            <person name="Zorreguieta A."/>
            <person name="Yantorno O."/>
            <person name="Bosch A."/>
        </authorList>
    </citation>
    <scope>NUCLEOTIDE SEQUENCE [LARGE SCALE GENOMIC DNA]</scope>
    <source>
        <strain evidence="4 5">CAMPA 1040</strain>
    </source>
</reference>
<comment type="similarity">
    <text evidence="1">Belongs to the short-chain dehydrogenases/reductases (SDR) family.</text>
</comment>
<dbReference type="RefSeq" id="WP_085041430.1">
    <property type="nucleotide sequence ID" value="NZ_CADIKG010000001.1"/>
</dbReference>
<dbReference type="Proteomes" id="UP000193146">
    <property type="component" value="Unassembled WGS sequence"/>
</dbReference>
<dbReference type="Gene3D" id="3.40.50.720">
    <property type="entry name" value="NAD(P)-binding Rossmann-like Domain"/>
    <property type="match status" value="1"/>
</dbReference>
<dbReference type="PANTHER" id="PTHR24321">
    <property type="entry name" value="DEHYDROGENASES, SHORT CHAIN"/>
    <property type="match status" value="1"/>
</dbReference>
<dbReference type="OrthoDB" id="7064009at2"/>
<dbReference type="EC" id="1.1.1.163" evidence="3"/>
<keyword evidence="2 3" id="KW-0560">Oxidoreductase</keyword>
<evidence type="ECO:0000256" key="2">
    <source>
        <dbReference type="ARBA" id="ARBA00023002"/>
    </source>
</evidence>
<dbReference type="Proteomes" id="UP000494135">
    <property type="component" value="Unassembled WGS sequence"/>
</dbReference>
<evidence type="ECO:0000313" key="3">
    <source>
        <dbReference type="EMBL" id="CAB3745783.1"/>
    </source>
</evidence>
<reference evidence="3 6" key="2">
    <citation type="submission" date="2020-04" db="EMBL/GenBank/DDBJ databases">
        <authorList>
            <person name="De Canck E."/>
        </authorList>
    </citation>
    <scope>NUCLEOTIDE SEQUENCE [LARGE SCALE GENOMIC DNA]</scope>
    <source>
        <strain evidence="3 6">LMG 29660</strain>
    </source>
</reference>
<dbReference type="InterPro" id="IPR036291">
    <property type="entry name" value="NAD(P)-bd_dom_sf"/>
</dbReference>
<dbReference type="EMBL" id="NBYX01000014">
    <property type="protein sequence ID" value="ORT83018.1"/>
    <property type="molecule type" value="Genomic_DNA"/>
</dbReference>
<dbReference type="Pfam" id="PF13561">
    <property type="entry name" value="adh_short_C2"/>
    <property type="match status" value="1"/>
</dbReference>
<dbReference type="PANTHER" id="PTHR24321:SF8">
    <property type="entry name" value="ESTRADIOL 17-BETA-DEHYDROGENASE 8-RELATED"/>
    <property type="match status" value="1"/>
</dbReference>